<keyword evidence="3" id="KW-1185">Reference proteome</keyword>
<organism evidence="2 3">
    <name type="scientific">Cladorrhinum samala</name>
    <dbReference type="NCBI Taxonomy" id="585594"/>
    <lineage>
        <taxon>Eukaryota</taxon>
        <taxon>Fungi</taxon>
        <taxon>Dikarya</taxon>
        <taxon>Ascomycota</taxon>
        <taxon>Pezizomycotina</taxon>
        <taxon>Sordariomycetes</taxon>
        <taxon>Sordariomycetidae</taxon>
        <taxon>Sordariales</taxon>
        <taxon>Podosporaceae</taxon>
        <taxon>Cladorrhinum</taxon>
    </lineage>
</organism>
<name>A0AAV9H7B7_9PEZI</name>
<evidence type="ECO:0000313" key="2">
    <source>
        <dbReference type="EMBL" id="KAK4456602.1"/>
    </source>
</evidence>
<protein>
    <submittedName>
        <fullName evidence="2">Uncharacterized protein</fullName>
    </submittedName>
</protein>
<reference evidence="2" key="2">
    <citation type="submission" date="2023-06" db="EMBL/GenBank/DDBJ databases">
        <authorList>
            <consortium name="Lawrence Berkeley National Laboratory"/>
            <person name="Mondo S.J."/>
            <person name="Hensen N."/>
            <person name="Bonometti L."/>
            <person name="Westerberg I."/>
            <person name="Brannstrom I.O."/>
            <person name="Guillou S."/>
            <person name="Cros-Aarteil S."/>
            <person name="Calhoun S."/>
            <person name="Haridas S."/>
            <person name="Kuo A."/>
            <person name="Pangilinan J."/>
            <person name="Riley R."/>
            <person name="Labutti K."/>
            <person name="Andreopoulos B."/>
            <person name="Lipzen A."/>
            <person name="Chen C."/>
            <person name="Yanf M."/>
            <person name="Daum C."/>
            <person name="Ng V."/>
            <person name="Clum A."/>
            <person name="Steindorff A."/>
            <person name="Ohm R."/>
            <person name="Martin F."/>
            <person name="Silar P."/>
            <person name="Natvig D."/>
            <person name="Lalanne C."/>
            <person name="Gautier V."/>
            <person name="Ament-Velasquez S.L."/>
            <person name="Kruys A."/>
            <person name="Hutchinson M.I."/>
            <person name="Powell A.J."/>
            <person name="Barry K."/>
            <person name="Miller A.N."/>
            <person name="Grigoriev I.V."/>
            <person name="Debuchy R."/>
            <person name="Gladieux P."/>
            <person name="Thoren M.H."/>
            <person name="Johannesson H."/>
        </authorList>
    </citation>
    <scope>NUCLEOTIDE SEQUENCE</scope>
    <source>
        <strain evidence="2">PSN324</strain>
    </source>
</reference>
<reference evidence="2" key="1">
    <citation type="journal article" date="2023" name="Mol. Phylogenet. Evol.">
        <title>Genome-scale phylogeny and comparative genomics of the fungal order Sordariales.</title>
        <authorList>
            <person name="Hensen N."/>
            <person name="Bonometti L."/>
            <person name="Westerberg I."/>
            <person name="Brannstrom I.O."/>
            <person name="Guillou S."/>
            <person name="Cros-Aarteil S."/>
            <person name="Calhoun S."/>
            <person name="Haridas S."/>
            <person name="Kuo A."/>
            <person name="Mondo S."/>
            <person name="Pangilinan J."/>
            <person name="Riley R."/>
            <person name="LaButti K."/>
            <person name="Andreopoulos B."/>
            <person name="Lipzen A."/>
            <person name="Chen C."/>
            <person name="Yan M."/>
            <person name="Daum C."/>
            <person name="Ng V."/>
            <person name="Clum A."/>
            <person name="Steindorff A."/>
            <person name="Ohm R.A."/>
            <person name="Martin F."/>
            <person name="Silar P."/>
            <person name="Natvig D.O."/>
            <person name="Lalanne C."/>
            <person name="Gautier V."/>
            <person name="Ament-Velasquez S.L."/>
            <person name="Kruys A."/>
            <person name="Hutchinson M.I."/>
            <person name="Powell A.J."/>
            <person name="Barry K."/>
            <person name="Miller A.N."/>
            <person name="Grigoriev I.V."/>
            <person name="Debuchy R."/>
            <person name="Gladieux P."/>
            <person name="Hiltunen Thoren M."/>
            <person name="Johannesson H."/>
        </authorList>
    </citation>
    <scope>NUCLEOTIDE SEQUENCE</scope>
    <source>
        <strain evidence="2">PSN324</strain>
    </source>
</reference>
<evidence type="ECO:0000313" key="3">
    <source>
        <dbReference type="Proteomes" id="UP001321749"/>
    </source>
</evidence>
<feature type="transmembrane region" description="Helical" evidence="1">
    <location>
        <begin position="54"/>
        <end position="80"/>
    </location>
</feature>
<dbReference type="AlphaFoldDB" id="A0AAV9H7B7"/>
<gene>
    <name evidence="2" type="ORF">QBC42DRAFT_56320</name>
</gene>
<dbReference type="Proteomes" id="UP001321749">
    <property type="component" value="Unassembled WGS sequence"/>
</dbReference>
<comment type="caution">
    <text evidence="2">The sequence shown here is derived from an EMBL/GenBank/DDBJ whole genome shotgun (WGS) entry which is preliminary data.</text>
</comment>
<accession>A0AAV9H7B7</accession>
<keyword evidence="1" id="KW-0472">Membrane</keyword>
<feature type="transmembrane region" description="Helical" evidence="1">
    <location>
        <begin position="12"/>
        <end position="34"/>
    </location>
</feature>
<keyword evidence="1" id="KW-1133">Transmembrane helix</keyword>
<proteinExistence type="predicted"/>
<sequence length="84" mass="10221">MILFLNLVSFSFLFLPLTGWFGVLFLLLCFEAHWGHPFSVQQLKPLHESHLLILAYYFFKLTHLYFHISQHVFVIFFIYFPFKY</sequence>
<evidence type="ECO:0000256" key="1">
    <source>
        <dbReference type="SAM" id="Phobius"/>
    </source>
</evidence>
<keyword evidence="1" id="KW-0812">Transmembrane</keyword>
<dbReference type="EMBL" id="MU865189">
    <property type="protein sequence ID" value="KAK4456602.1"/>
    <property type="molecule type" value="Genomic_DNA"/>
</dbReference>